<keyword evidence="5" id="KW-1185">Reference proteome</keyword>
<comment type="caution">
    <text evidence="4">The sequence shown here is derived from an EMBL/GenBank/DDBJ whole genome shotgun (WGS) entry which is preliminary data.</text>
</comment>
<protein>
    <recommendedName>
        <fullName evidence="6">GAG-pre-integrase domain-containing protein</fullName>
    </recommendedName>
</protein>
<dbReference type="Proteomes" id="UP001058974">
    <property type="component" value="Chromosome 1"/>
</dbReference>
<accession>A0A9D5BIT9</accession>
<dbReference type="PANTHER" id="PTHR34222:SF28">
    <property type="entry name" value="CCHC-TYPE DOMAIN-CONTAINING PROTEIN"/>
    <property type="match status" value="1"/>
</dbReference>
<feature type="region of interest" description="Disordered" evidence="1">
    <location>
        <begin position="154"/>
        <end position="175"/>
    </location>
</feature>
<dbReference type="InterPro" id="IPR057670">
    <property type="entry name" value="SH3_retrovirus"/>
</dbReference>
<proteinExistence type="predicted"/>
<dbReference type="InterPro" id="IPR054722">
    <property type="entry name" value="PolX-like_BBD"/>
</dbReference>
<organism evidence="4 5">
    <name type="scientific">Pisum sativum</name>
    <name type="common">Garden pea</name>
    <name type="synonym">Lathyrus oleraceus</name>
    <dbReference type="NCBI Taxonomy" id="3888"/>
    <lineage>
        <taxon>Eukaryota</taxon>
        <taxon>Viridiplantae</taxon>
        <taxon>Streptophyta</taxon>
        <taxon>Embryophyta</taxon>
        <taxon>Tracheophyta</taxon>
        <taxon>Spermatophyta</taxon>
        <taxon>Magnoliopsida</taxon>
        <taxon>eudicotyledons</taxon>
        <taxon>Gunneridae</taxon>
        <taxon>Pentapetalae</taxon>
        <taxon>rosids</taxon>
        <taxon>fabids</taxon>
        <taxon>Fabales</taxon>
        <taxon>Fabaceae</taxon>
        <taxon>Papilionoideae</taxon>
        <taxon>50 kb inversion clade</taxon>
        <taxon>NPAAA clade</taxon>
        <taxon>Hologalegina</taxon>
        <taxon>IRL clade</taxon>
        <taxon>Fabeae</taxon>
        <taxon>Lathyrus</taxon>
    </lineage>
</organism>
<name>A0A9D5BIT9_PEA</name>
<dbReference type="Pfam" id="PF22936">
    <property type="entry name" value="Pol_BBD"/>
    <property type="match status" value="1"/>
</dbReference>
<reference evidence="4 5" key="1">
    <citation type="journal article" date="2022" name="Nat. Genet.">
        <title>Improved pea reference genome and pan-genome highlight genomic features and evolutionary characteristics.</title>
        <authorList>
            <person name="Yang T."/>
            <person name="Liu R."/>
            <person name="Luo Y."/>
            <person name="Hu S."/>
            <person name="Wang D."/>
            <person name="Wang C."/>
            <person name="Pandey M.K."/>
            <person name="Ge S."/>
            <person name="Xu Q."/>
            <person name="Li N."/>
            <person name="Li G."/>
            <person name="Huang Y."/>
            <person name="Saxena R.K."/>
            <person name="Ji Y."/>
            <person name="Li M."/>
            <person name="Yan X."/>
            <person name="He Y."/>
            <person name="Liu Y."/>
            <person name="Wang X."/>
            <person name="Xiang C."/>
            <person name="Varshney R.K."/>
            <person name="Ding H."/>
            <person name="Gao S."/>
            <person name="Zong X."/>
        </authorList>
    </citation>
    <scope>NUCLEOTIDE SEQUENCE [LARGE SCALE GENOMIC DNA]</scope>
    <source>
        <strain evidence="4 5">cv. Zhongwan 6</strain>
    </source>
</reference>
<feature type="domain" description="Retroviral polymerase SH3-like" evidence="3">
    <location>
        <begin position="390"/>
        <end position="450"/>
    </location>
</feature>
<dbReference type="Pfam" id="PF25597">
    <property type="entry name" value="SH3_retrovirus"/>
    <property type="match status" value="1"/>
</dbReference>
<gene>
    <name evidence="4" type="ORF">KIW84_012853</name>
</gene>
<dbReference type="AlphaFoldDB" id="A0A9D5BIT9"/>
<evidence type="ECO:0000259" key="2">
    <source>
        <dbReference type="Pfam" id="PF22936"/>
    </source>
</evidence>
<evidence type="ECO:0000259" key="3">
    <source>
        <dbReference type="Pfam" id="PF25597"/>
    </source>
</evidence>
<dbReference type="Gramene" id="Psat01G0285300-T1">
    <property type="protein sequence ID" value="KAI5444380.1"/>
    <property type="gene ID" value="KIW84_012853"/>
</dbReference>
<evidence type="ECO:0000256" key="1">
    <source>
        <dbReference type="SAM" id="MobiDB-lite"/>
    </source>
</evidence>
<dbReference type="EMBL" id="JAMSHJ010000001">
    <property type="protein sequence ID" value="KAI5444380.1"/>
    <property type="molecule type" value="Genomic_DNA"/>
</dbReference>
<dbReference type="PANTHER" id="PTHR34222">
    <property type="entry name" value="GAG_PRE-INTEGRS DOMAIN-CONTAINING PROTEIN"/>
    <property type="match status" value="1"/>
</dbReference>
<evidence type="ECO:0008006" key="6">
    <source>
        <dbReference type="Google" id="ProtNLM"/>
    </source>
</evidence>
<evidence type="ECO:0000313" key="4">
    <source>
        <dbReference type="EMBL" id="KAI5444380.1"/>
    </source>
</evidence>
<sequence>MSVATYYGKLKLLWDELANYDQIPICSCGGCKCDISSKIEKRIEEERVHQFLMGLDDAIYETVRSNLLATDPLPNLNRIYSTMIQEERVRMMTRTTEERREVMSLAVQTNGRAFKGRWDGKYKFVSCTHCHRAGHDAGSCFQLVGYPEWWGDRPKNEGKSGGRGKSLQQAGTGRGRGGIVRATVNVVHRGGTSAETGVSHGDGFGLAGISEEQLQSLVGFLNVHKANSNDKMTGECDMNTWIIDTCCSNHMIGNLNHMRELRDIQSCSVGLPNREHASAIKEGSIVLEGGLKLDNVLFVPKLKCNLISVSQMMNELKCVIQFTDKLCVMQDRTSRTLIGAGEQRDVLYFFRGVRRERACKTDGFHPMDLWHKQLGHPSLKISKLIPQVSSLCYAHSQRRDCDKFASRSKKCVFIGYPYGKKGWKLFDLETENIFVSRDVEFIETDFPFAVATTSRKDALPNNWNFAESVHDAIDDIDELDHTLSIQRSNDMGVENIRSVLDVGIEAGTS</sequence>
<feature type="domain" description="Retrovirus-related Pol polyprotein from transposon TNT 1-94-like beta-barrel" evidence="2">
    <location>
        <begin position="241"/>
        <end position="314"/>
    </location>
</feature>
<evidence type="ECO:0000313" key="5">
    <source>
        <dbReference type="Proteomes" id="UP001058974"/>
    </source>
</evidence>